<proteinExistence type="predicted"/>
<dbReference type="Proteomes" id="UP000054683">
    <property type="component" value="Unassembled WGS sequence"/>
</dbReference>
<organism evidence="1 2">
    <name type="scientific">Caballeronia udeis</name>
    <dbReference type="NCBI Taxonomy" id="1232866"/>
    <lineage>
        <taxon>Bacteria</taxon>
        <taxon>Pseudomonadati</taxon>
        <taxon>Pseudomonadota</taxon>
        <taxon>Betaproteobacteria</taxon>
        <taxon>Burkholderiales</taxon>
        <taxon>Burkholderiaceae</taxon>
        <taxon>Caballeronia</taxon>
    </lineage>
</organism>
<dbReference type="AlphaFoldDB" id="A0A158JEJ2"/>
<reference evidence="1 2" key="1">
    <citation type="submission" date="2016-01" db="EMBL/GenBank/DDBJ databases">
        <authorList>
            <person name="Oliw E.H."/>
        </authorList>
    </citation>
    <scope>NUCLEOTIDE SEQUENCE [LARGE SCALE GENOMIC DNA]</scope>
    <source>
        <strain evidence="1">LMG 27134</strain>
    </source>
</reference>
<name>A0A158JEJ2_9BURK</name>
<dbReference type="EMBL" id="FCOK02000083">
    <property type="protein sequence ID" value="SAL67272.1"/>
    <property type="molecule type" value="Genomic_DNA"/>
</dbReference>
<evidence type="ECO:0000313" key="2">
    <source>
        <dbReference type="Proteomes" id="UP000054683"/>
    </source>
</evidence>
<evidence type="ECO:0008006" key="3">
    <source>
        <dbReference type="Google" id="ProtNLM"/>
    </source>
</evidence>
<gene>
    <name evidence="1" type="ORF">AWB69_07699</name>
</gene>
<accession>A0A158JEJ2</accession>
<protein>
    <recommendedName>
        <fullName evidence="3">ISKra4 family transposase</fullName>
    </recommendedName>
</protein>
<evidence type="ECO:0000313" key="1">
    <source>
        <dbReference type="EMBL" id="SAL67272.1"/>
    </source>
</evidence>
<sequence length="423" mass="47622">MRCTIVLEFDNGDGGVRKRVEVMRFHRPVEEQTPGDVGLSLAEGKSLLNCVQQEFVVGQIERFCASRRSCLGCGLQRRLHDSHCSELKTPLGKVFYCRERWKACNCGADGSRYVSPLKDYLTEASTGELRWLHAELGATMPYRQAKRVMDLLLPTSGRDNHVTIRNHTMTIGKSIQNARPARRWSETTKPNAELGIDVGYVRRARCNRKGSAKENHAEAGNRSSSIAVVVAAVGQAGEQPRVWASAMPRTKRMNQEMTRFLEDSGYGDPNEVVVLTDGARDLAGVANDLPYDNEWILDWAHIGRMLRRVEQAIAPLAYGRLTDSGSAFELWDLFVRFRHYVWTGDSVAWQQFAAKLAHLLDLREKRDPAVSSQIKKACYSLSNVVTYLKSNIESLIDYRTWQRVGGRISTGFVESSINRIVGR</sequence>
<dbReference type="NCBIfam" id="NF033572">
    <property type="entry name" value="transpos_ISKra4"/>
    <property type="match status" value="1"/>
</dbReference>